<gene>
    <name evidence="2" type="ORF">KV110_31365</name>
</gene>
<dbReference type="PANTHER" id="PTHR35174:SF3">
    <property type="entry name" value="BLL7171 PROTEIN"/>
    <property type="match status" value="1"/>
</dbReference>
<feature type="domain" description="YCII-related" evidence="1">
    <location>
        <begin position="28"/>
        <end position="114"/>
    </location>
</feature>
<proteinExistence type="predicted"/>
<accession>A0ABX8RJY5</accession>
<feature type="domain" description="YCII-related" evidence="1">
    <location>
        <begin position="184"/>
        <end position="234"/>
    </location>
</feature>
<dbReference type="RefSeq" id="WP_218470787.1">
    <property type="nucleotide sequence ID" value="NZ_BAABJN010000006.1"/>
</dbReference>
<dbReference type="EMBL" id="CP078145">
    <property type="protein sequence ID" value="QXN89920.1"/>
    <property type="molecule type" value="Genomic_DNA"/>
</dbReference>
<dbReference type="Pfam" id="PF03795">
    <property type="entry name" value="YCII"/>
    <property type="match status" value="2"/>
</dbReference>
<evidence type="ECO:0000259" key="1">
    <source>
        <dbReference type="Pfam" id="PF03795"/>
    </source>
</evidence>
<name>A0ABX8RJY5_NOCIO</name>
<keyword evidence="3" id="KW-1185">Reference proteome</keyword>
<evidence type="ECO:0000313" key="2">
    <source>
        <dbReference type="EMBL" id="QXN89920.1"/>
    </source>
</evidence>
<reference evidence="2 3" key="1">
    <citation type="submission" date="2021-07" db="EMBL/GenBank/DDBJ databases">
        <title>Whole Genome Sequence of Nocardia Iowensis.</title>
        <authorList>
            <person name="Lamm A."/>
            <person name="Collins-Fairclough A.M."/>
            <person name="Bunk B."/>
            <person name="Sproer C."/>
        </authorList>
    </citation>
    <scope>NUCLEOTIDE SEQUENCE [LARGE SCALE GENOMIC DNA]</scope>
    <source>
        <strain evidence="2 3">NRRL 5646</strain>
    </source>
</reference>
<dbReference type="PANTHER" id="PTHR35174">
    <property type="entry name" value="BLL7171 PROTEIN-RELATED"/>
    <property type="match status" value="1"/>
</dbReference>
<dbReference type="Proteomes" id="UP000694257">
    <property type="component" value="Chromosome"/>
</dbReference>
<evidence type="ECO:0000313" key="3">
    <source>
        <dbReference type="Proteomes" id="UP000694257"/>
    </source>
</evidence>
<organism evidence="2 3">
    <name type="scientific">Nocardia iowensis</name>
    <dbReference type="NCBI Taxonomy" id="204891"/>
    <lineage>
        <taxon>Bacteria</taxon>
        <taxon>Bacillati</taxon>
        <taxon>Actinomycetota</taxon>
        <taxon>Actinomycetes</taxon>
        <taxon>Mycobacteriales</taxon>
        <taxon>Nocardiaceae</taxon>
        <taxon>Nocardia</taxon>
    </lineage>
</organism>
<dbReference type="InterPro" id="IPR005545">
    <property type="entry name" value="YCII"/>
</dbReference>
<sequence length="237" mass="24900">MYYLAAMVGRGDGPEVEPDSAGFAAEVERYAAFEAKAGAAVVGGAALYPAETAINIRRSGGRTLITDGPFTELAEVVGGFYVFEAKDLDEAIQLARQLPAAEDGAVEVRPMVQWACEGTPGADWWTALLWESPGEVIAPGTPEWDAAVAEHQRFGEQFGSAIVGGGAVQPPTTATTVRVRDDQLLLTDGPFVESAEVIDGLYLITARGRAAAEEIAAGIPIGPKGRVELRQIVDVDG</sequence>
<protein>
    <submittedName>
        <fullName evidence="2">Transcription initiation protein</fullName>
    </submittedName>
</protein>